<dbReference type="InterPro" id="IPR003140">
    <property type="entry name" value="PLipase/COase/thioEstase"/>
</dbReference>
<proteinExistence type="predicted"/>
<feature type="domain" description="SLH" evidence="2">
    <location>
        <begin position="437"/>
        <end position="500"/>
    </location>
</feature>
<dbReference type="RefSeq" id="WP_210089583.1">
    <property type="nucleotide sequence ID" value="NZ_JAGGKG010000011.1"/>
</dbReference>
<evidence type="ECO:0000256" key="1">
    <source>
        <dbReference type="SAM" id="SignalP"/>
    </source>
</evidence>
<dbReference type="EMBL" id="JAGGKG010000011">
    <property type="protein sequence ID" value="MBP1905983.1"/>
    <property type="molecule type" value="Genomic_DNA"/>
</dbReference>
<name>A0ABS4FUF7_9BACL</name>
<protein>
    <submittedName>
        <fullName evidence="3">Esterase</fullName>
    </submittedName>
</protein>
<feature type="domain" description="SLH" evidence="2">
    <location>
        <begin position="502"/>
        <end position="565"/>
    </location>
</feature>
<dbReference type="InterPro" id="IPR029058">
    <property type="entry name" value="AB_hydrolase_fold"/>
</dbReference>
<feature type="chain" id="PRO_5045680998" evidence="1">
    <location>
        <begin position="22"/>
        <end position="587"/>
    </location>
</feature>
<keyword evidence="1" id="KW-0732">Signal</keyword>
<evidence type="ECO:0000259" key="2">
    <source>
        <dbReference type="PROSITE" id="PS51272"/>
    </source>
</evidence>
<dbReference type="Gene3D" id="3.40.50.1820">
    <property type="entry name" value="alpha/beta hydrolase"/>
    <property type="match status" value="1"/>
</dbReference>
<dbReference type="PANTHER" id="PTHR43308">
    <property type="entry name" value="OUTER MEMBRANE PROTEIN ALPHA-RELATED"/>
    <property type="match status" value="1"/>
</dbReference>
<dbReference type="Pfam" id="PF00395">
    <property type="entry name" value="SLH"/>
    <property type="match status" value="3"/>
</dbReference>
<dbReference type="PROSITE" id="PS51272">
    <property type="entry name" value="SLH"/>
    <property type="match status" value="2"/>
</dbReference>
<dbReference type="InterPro" id="IPR001119">
    <property type="entry name" value="SLH_dom"/>
</dbReference>
<organism evidence="3 4">
    <name type="scientific">Paenibacillus turicensis</name>
    <dbReference type="NCBI Taxonomy" id="160487"/>
    <lineage>
        <taxon>Bacteria</taxon>
        <taxon>Bacillati</taxon>
        <taxon>Bacillota</taxon>
        <taxon>Bacilli</taxon>
        <taxon>Bacillales</taxon>
        <taxon>Paenibacillaceae</taxon>
        <taxon>Paenibacillus</taxon>
    </lineage>
</organism>
<dbReference type="Pfam" id="PF02230">
    <property type="entry name" value="Abhydrolase_2"/>
    <property type="match status" value="1"/>
</dbReference>
<accession>A0ABS4FUF7</accession>
<reference evidence="3 4" key="1">
    <citation type="submission" date="2021-03" db="EMBL/GenBank/DDBJ databases">
        <title>Genomic Encyclopedia of Type Strains, Phase IV (KMG-IV): sequencing the most valuable type-strain genomes for metagenomic binning, comparative biology and taxonomic classification.</title>
        <authorList>
            <person name="Goeker M."/>
        </authorList>
    </citation>
    <scope>NUCLEOTIDE SEQUENCE [LARGE SCALE GENOMIC DNA]</scope>
    <source>
        <strain evidence="3 4">DSM 14349</strain>
    </source>
</reference>
<feature type="signal peptide" evidence="1">
    <location>
        <begin position="1"/>
        <end position="21"/>
    </location>
</feature>
<dbReference type="Proteomes" id="UP001519272">
    <property type="component" value="Unassembled WGS sequence"/>
</dbReference>
<evidence type="ECO:0000313" key="4">
    <source>
        <dbReference type="Proteomes" id="UP001519272"/>
    </source>
</evidence>
<dbReference type="InterPro" id="IPR051465">
    <property type="entry name" value="Cell_Envelope_Struct_Comp"/>
</dbReference>
<comment type="caution">
    <text evidence="3">The sequence shown here is derived from an EMBL/GenBank/DDBJ whole genome shotgun (WGS) entry which is preliminary data.</text>
</comment>
<keyword evidence="4" id="KW-1185">Reference proteome</keyword>
<sequence>MALKKMKLSFMVAIVMTLVVASFPIHTVKAENSNSKGTVKDIVANTYIGDGGPMVYSFEIEVNDMTPYQDLKAGDFEITGNYDGYPLNKEGKIAQNNYEDDGIKLSTKDNKIMLDLKAFKYPGGYVSEFEVKNVKYPELSFNKSKVTKVNTRTVDDFKAGSFKASNGIELKYRLNLSKAATPQPLVVWLHGGGEVGTDNLKQLTENKGAVVWSESGHDTSVLAIQYPENYGWAIYKNKEQLPIMEQYFTAQKELIHKMVAEGKVDKNKIYVVGVSSGGGGVLRFLMQYPDLFAGAIAIAAKDTVADYTGSVDVFKQELKNLVDIPLWIIHAEGDPTTDSRTSKLAYQALKELGSTKVHAKFYSDEEMDEMRLYGGLRHWSWAPAFNDTKLIDWLFDQSKSVPYITGFTDGSFKPNAAVTRAQMAAMLAKGLNLKEIDAKPDFSDVTKSWAQSEIMQVVKYGVMKGISKNEFAPEQKVTRAQMAVIVDHLLNTQGTSSAVEAESTTFSDVPTTHWANISIQAAEQAKIMQGYGNGTFKPNVAITRAEAVKVLNLVFHRELAQVGDTPSFNDVPMEHWAYKYIEAAVRP</sequence>
<gene>
    <name evidence="3" type="ORF">J2Z32_002631</name>
</gene>
<evidence type="ECO:0000313" key="3">
    <source>
        <dbReference type="EMBL" id="MBP1905983.1"/>
    </source>
</evidence>
<dbReference type="SUPFAM" id="SSF53474">
    <property type="entry name" value="alpha/beta-Hydrolases"/>
    <property type="match status" value="1"/>
</dbReference>